<dbReference type="InterPro" id="IPR027417">
    <property type="entry name" value="P-loop_NTPase"/>
</dbReference>
<reference evidence="6" key="2">
    <citation type="submission" date="2021-04" db="EMBL/GenBank/DDBJ databases">
        <authorList>
            <person name="Gilroy R."/>
        </authorList>
    </citation>
    <scope>NUCLEOTIDE SEQUENCE</scope>
    <source>
        <strain evidence="6">CHK178-16964</strain>
    </source>
</reference>
<dbReference type="Pfam" id="PF00005">
    <property type="entry name" value="ABC_tran"/>
    <property type="match status" value="1"/>
</dbReference>
<protein>
    <submittedName>
        <fullName evidence="6">ABC transporter ATP-binding protein</fullName>
    </submittedName>
</protein>
<dbReference type="GO" id="GO:0005524">
    <property type="term" value="F:ATP binding"/>
    <property type="evidence" value="ECO:0007669"/>
    <property type="project" value="UniProtKB-KW"/>
</dbReference>
<keyword evidence="3" id="KW-0547">Nucleotide-binding</keyword>
<feature type="domain" description="ABC transporter" evidence="5">
    <location>
        <begin position="2"/>
        <end position="232"/>
    </location>
</feature>
<dbReference type="InterPro" id="IPR003439">
    <property type="entry name" value="ABC_transporter-like_ATP-bd"/>
</dbReference>
<evidence type="ECO:0000259" key="5">
    <source>
        <dbReference type="PROSITE" id="PS50893"/>
    </source>
</evidence>
<dbReference type="Proteomes" id="UP000823900">
    <property type="component" value="Unassembled WGS sequence"/>
</dbReference>
<evidence type="ECO:0000313" key="6">
    <source>
        <dbReference type="EMBL" id="HJA71197.1"/>
    </source>
</evidence>
<dbReference type="Gene3D" id="3.40.50.300">
    <property type="entry name" value="P-loop containing nucleotide triphosphate hydrolases"/>
    <property type="match status" value="1"/>
</dbReference>
<organism evidence="6 7">
    <name type="scientific">Candidatus Lachnoclostridium stercoravium</name>
    <dbReference type="NCBI Taxonomy" id="2838633"/>
    <lineage>
        <taxon>Bacteria</taxon>
        <taxon>Bacillati</taxon>
        <taxon>Bacillota</taxon>
        <taxon>Clostridia</taxon>
        <taxon>Lachnospirales</taxon>
        <taxon>Lachnospiraceae</taxon>
    </lineage>
</organism>
<keyword evidence="4 6" id="KW-0067">ATP-binding</keyword>
<evidence type="ECO:0000256" key="1">
    <source>
        <dbReference type="ARBA" id="ARBA00005417"/>
    </source>
</evidence>
<dbReference type="CDD" id="cd03230">
    <property type="entry name" value="ABC_DR_subfamily_A"/>
    <property type="match status" value="1"/>
</dbReference>
<comment type="similarity">
    <text evidence="1">Belongs to the ABC transporter superfamily.</text>
</comment>
<dbReference type="InterPro" id="IPR003593">
    <property type="entry name" value="AAA+_ATPase"/>
</dbReference>
<evidence type="ECO:0000256" key="3">
    <source>
        <dbReference type="ARBA" id="ARBA00022741"/>
    </source>
</evidence>
<proteinExistence type="inferred from homology"/>
<gene>
    <name evidence="6" type="ORF">IAA07_06390</name>
</gene>
<sequence length="321" mass="35275">MLSIRGLKKAYGKAQVLDGLDMDVEDGALYGFIGPNGAGKTTTIKIITGLLRADEGIVTLGDMDIGNGGVNWRKELGYVPDFFGVYDNLKVGEYMEFFAACYGIEGLTARKRCSILLDQVGLEDRRGAYVDSLSRGMKQRLCLARALIHDPSLLVLDEPTSGLDPRTRAEFKEILSELRDQGKTILISSHVLSELSEFCTDVGIIDRGRMVLSGNISQILSQVNISNPLIISLYGDQTEKAVAILKAHPYVKTITIRGADIAVRFSGDDEDQAILLQQLVDADVPVKSFSREKGSLESLFMEITDDSQERTVLKFETESNL</sequence>
<dbReference type="SMART" id="SM00382">
    <property type="entry name" value="AAA"/>
    <property type="match status" value="1"/>
</dbReference>
<accession>A0A9D2KMC0</accession>
<comment type="caution">
    <text evidence="6">The sequence shown here is derived from an EMBL/GenBank/DDBJ whole genome shotgun (WGS) entry which is preliminary data.</text>
</comment>
<dbReference type="PANTHER" id="PTHR43335:SF3">
    <property type="entry name" value="ABC TRANSPORTER"/>
    <property type="match status" value="1"/>
</dbReference>
<evidence type="ECO:0000313" key="7">
    <source>
        <dbReference type="Proteomes" id="UP000823900"/>
    </source>
</evidence>
<evidence type="ECO:0000256" key="4">
    <source>
        <dbReference type="ARBA" id="ARBA00022840"/>
    </source>
</evidence>
<dbReference type="SUPFAM" id="SSF52540">
    <property type="entry name" value="P-loop containing nucleoside triphosphate hydrolases"/>
    <property type="match status" value="1"/>
</dbReference>
<dbReference type="PANTHER" id="PTHR43335">
    <property type="entry name" value="ABC TRANSPORTER, ATP-BINDING PROTEIN"/>
    <property type="match status" value="1"/>
</dbReference>
<evidence type="ECO:0000256" key="2">
    <source>
        <dbReference type="ARBA" id="ARBA00022448"/>
    </source>
</evidence>
<keyword evidence="2" id="KW-0813">Transport</keyword>
<name>A0A9D2KMC0_9FIRM</name>
<dbReference type="GO" id="GO:0016887">
    <property type="term" value="F:ATP hydrolysis activity"/>
    <property type="evidence" value="ECO:0007669"/>
    <property type="project" value="InterPro"/>
</dbReference>
<dbReference type="AlphaFoldDB" id="A0A9D2KMC0"/>
<dbReference type="PROSITE" id="PS50893">
    <property type="entry name" value="ABC_TRANSPORTER_2"/>
    <property type="match status" value="1"/>
</dbReference>
<reference evidence="6" key="1">
    <citation type="journal article" date="2021" name="PeerJ">
        <title>Extensive microbial diversity within the chicken gut microbiome revealed by metagenomics and culture.</title>
        <authorList>
            <person name="Gilroy R."/>
            <person name="Ravi A."/>
            <person name="Getino M."/>
            <person name="Pursley I."/>
            <person name="Horton D.L."/>
            <person name="Alikhan N.F."/>
            <person name="Baker D."/>
            <person name="Gharbi K."/>
            <person name="Hall N."/>
            <person name="Watson M."/>
            <person name="Adriaenssens E.M."/>
            <person name="Foster-Nyarko E."/>
            <person name="Jarju S."/>
            <person name="Secka A."/>
            <person name="Antonio M."/>
            <person name="Oren A."/>
            <person name="Chaudhuri R.R."/>
            <person name="La Ragione R."/>
            <person name="Hildebrand F."/>
            <person name="Pallen M.J."/>
        </authorList>
    </citation>
    <scope>NUCLEOTIDE SEQUENCE</scope>
    <source>
        <strain evidence="6">CHK178-16964</strain>
    </source>
</reference>
<dbReference type="EMBL" id="DWZA01000056">
    <property type="protein sequence ID" value="HJA71197.1"/>
    <property type="molecule type" value="Genomic_DNA"/>
</dbReference>